<name>A0A0P9CTC6_9CHLR</name>
<dbReference type="InterPro" id="IPR032710">
    <property type="entry name" value="NTF2-like_dom_sf"/>
</dbReference>
<comment type="caution">
    <text evidence="2">The sequence shown here is derived from an EMBL/GenBank/DDBJ whole genome shotgun (WGS) entry which is preliminary data.</text>
</comment>
<dbReference type="InterPro" id="IPR037401">
    <property type="entry name" value="SnoaL-like"/>
</dbReference>
<evidence type="ECO:0000313" key="2">
    <source>
        <dbReference type="EMBL" id="KPV48903.1"/>
    </source>
</evidence>
<dbReference type="Gene3D" id="3.10.450.50">
    <property type="match status" value="1"/>
</dbReference>
<keyword evidence="3" id="KW-1185">Reference proteome</keyword>
<dbReference type="EMBL" id="LJCR01002318">
    <property type="protein sequence ID" value="KPV48903.1"/>
    <property type="molecule type" value="Genomic_DNA"/>
</dbReference>
<evidence type="ECO:0000313" key="3">
    <source>
        <dbReference type="Proteomes" id="UP000050509"/>
    </source>
</evidence>
<proteinExistence type="predicted"/>
<dbReference type="Pfam" id="PF12680">
    <property type="entry name" value="SnoaL_2"/>
    <property type="match status" value="1"/>
</dbReference>
<organism evidence="2 3">
    <name type="scientific">Kouleothrix aurantiaca</name>
    <dbReference type="NCBI Taxonomy" id="186479"/>
    <lineage>
        <taxon>Bacteria</taxon>
        <taxon>Bacillati</taxon>
        <taxon>Chloroflexota</taxon>
        <taxon>Chloroflexia</taxon>
        <taxon>Chloroflexales</taxon>
        <taxon>Roseiflexineae</taxon>
        <taxon>Roseiflexaceae</taxon>
        <taxon>Kouleothrix</taxon>
    </lineage>
</organism>
<dbReference type="AlphaFoldDB" id="A0A0P9CTC6"/>
<sequence>MSPARMDKVEAAMRLVMTFNDAFNRHDVDAMMELMSDDCVFENTAPAPDGTVYSGKAAVTQFWRDFFRDSPGAHIAIEELFGLGLRCVMRWRYSWGDANGQAGHVRGVDIYQVKNNLIYEKLSYVKG</sequence>
<dbReference type="Proteomes" id="UP000050509">
    <property type="component" value="Unassembled WGS sequence"/>
</dbReference>
<protein>
    <recommendedName>
        <fullName evidence="1">SnoaL-like domain-containing protein</fullName>
    </recommendedName>
</protein>
<evidence type="ECO:0000259" key="1">
    <source>
        <dbReference type="Pfam" id="PF12680"/>
    </source>
</evidence>
<reference evidence="2 3" key="1">
    <citation type="submission" date="2015-09" db="EMBL/GenBank/DDBJ databases">
        <title>Draft genome sequence of Kouleothrix aurantiaca JCM 19913.</title>
        <authorList>
            <person name="Hemp J."/>
        </authorList>
    </citation>
    <scope>NUCLEOTIDE SEQUENCE [LARGE SCALE GENOMIC DNA]</scope>
    <source>
        <strain evidence="2 3">COM-B</strain>
    </source>
</reference>
<dbReference type="SUPFAM" id="SSF54427">
    <property type="entry name" value="NTF2-like"/>
    <property type="match status" value="1"/>
</dbReference>
<gene>
    <name evidence="2" type="ORF">SE17_35575</name>
</gene>
<feature type="domain" description="SnoaL-like" evidence="1">
    <location>
        <begin position="18"/>
        <end position="120"/>
    </location>
</feature>
<accession>A0A0P9CTC6</accession>